<comment type="caution">
    <text evidence="8">The sequence shown here is derived from an EMBL/GenBank/DDBJ whole genome shotgun (WGS) entry which is preliminary data.</text>
</comment>
<evidence type="ECO:0000256" key="5">
    <source>
        <dbReference type="SAM" id="MobiDB-lite"/>
    </source>
</evidence>
<keyword evidence="3" id="KW-0862">Zinc</keyword>
<dbReference type="Pfam" id="PF13639">
    <property type="entry name" value="zf-RING_2"/>
    <property type="match status" value="1"/>
</dbReference>
<protein>
    <recommendedName>
        <fullName evidence="7">RING-type domain-containing protein</fullName>
    </recommendedName>
</protein>
<dbReference type="Proteomes" id="UP001642484">
    <property type="component" value="Unassembled WGS sequence"/>
</dbReference>
<dbReference type="InterPro" id="IPR013083">
    <property type="entry name" value="Znf_RING/FYVE/PHD"/>
</dbReference>
<dbReference type="PROSITE" id="PS50089">
    <property type="entry name" value="ZF_RING_2"/>
    <property type="match status" value="1"/>
</dbReference>
<feature type="non-terminal residue" evidence="8">
    <location>
        <position position="1"/>
    </location>
</feature>
<dbReference type="InterPro" id="IPR053238">
    <property type="entry name" value="RING-H2_zinc_finger"/>
</dbReference>
<evidence type="ECO:0000313" key="8">
    <source>
        <dbReference type="EMBL" id="CAK9012752.1"/>
    </source>
</evidence>
<accession>A0ABP0JEI2</accession>
<dbReference type="EMBL" id="CAXAMN010005191">
    <property type="protein sequence ID" value="CAK9012752.1"/>
    <property type="molecule type" value="Genomic_DNA"/>
</dbReference>
<feature type="transmembrane region" description="Helical" evidence="6">
    <location>
        <begin position="93"/>
        <end position="120"/>
    </location>
</feature>
<keyword evidence="6" id="KW-1133">Transmembrane helix</keyword>
<evidence type="ECO:0000256" key="6">
    <source>
        <dbReference type="SAM" id="Phobius"/>
    </source>
</evidence>
<feature type="transmembrane region" description="Helical" evidence="6">
    <location>
        <begin position="169"/>
        <end position="187"/>
    </location>
</feature>
<dbReference type="SUPFAM" id="SSF57850">
    <property type="entry name" value="RING/U-box"/>
    <property type="match status" value="1"/>
</dbReference>
<dbReference type="InterPro" id="IPR001841">
    <property type="entry name" value="Znf_RING"/>
</dbReference>
<evidence type="ECO:0000256" key="2">
    <source>
        <dbReference type="ARBA" id="ARBA00022771"/>
    </source>
</evidence>
<keyword evidence="9" id="KW-1185">Reference proteome</keyword>
<feature type="compositionally biased region" description="Polar residues" evidence="5">
    <location>
        <begin position="354"/>
        <end position="369"/>
    </location>
</feature>
<evidence type="ECO:0000256" key="3">
    <source>
        <dbReference type="ARBA" id="ARBA00022833"/>
    </source>
</evidence>
<feature type="transmembrane region" description="Helical" evidence="6">
    <location>
        <begin position="140"/>
        <end position="157"/>
    </location>
</feature>
<feature type="transmembrane region" description="Helical" evidence="6">
    <location>
        <begin position="224"/>
        <end position="246"/>
    </location>
</feature>
<dbReference type="PANTHER" id="PTHR14155:SF627">
    <property type="entry name" value="OS06G0192800 PROTEIN"/>
    <property type="match status" value="1"/>
</dbReference>
<dbReference type="SMART" id="SM00184">
    <property type="entry name" value="RING"/>
    <property type="match status" value="1"/>
</dbReference>
<evidence type="ECO:0000259" key="7">
    <source>
        <dbReference type="PROSITE" id="PS50089"/>
    </source>
</evidence>
<proteinExistence type="predicted"/>
<organism evidence="8 9">
    <name type="scientific">Durusdinium trenchii</name>
    <dbReference type="NCBI Taxonomy" id="1381693"/>
    <lineage>
        <taxon>Eukaryota</taxon>
        <taxon>Sar</taxon>
        <taxon>Alveolata</taxon>
        <taxon>Dinophyceae</taxon>
        <taxon>Suessiales</taxon>
        <taxon>Symbiodiniaceae</taxon>
        <taxon>Durusdinium</taxon>
    </lineage>
</organism>
<dbReference type="PANTHER" id="PTHR14155">
    <property type="entry name" value="RING FINGER DOMAIN-CONTAINING"/>
    <property type="match status" value="1"/>
</dbReference>
<evidence type="ECO:0000313" key="9">
    <source>
        <dbReference type="Proteomes" id="UP001642484"/>
    </source>
</evidence>
<sequence length="369" mass="41449">QAFSVQASNAGPNSQTTQYYRYCTTWNTQMAFVYGLSDLAIIDPGATILRRFISDELDVFDSIERTPLLQDTSLHARDRDQYVQNRRRAARDVLASSLVLLLVFVLLFTCYVVVSTYFWIGGMYVLLEDVTRNRICDRDLHVWLGIALFQPILNGWCFPRAFDPGCSKILGWILSMGHLAVVGSYQTSRRPTPGLILTGASCFTQSYASCATGSPSFYNFVQAYLVYMTITWILLLVLPLLPWVLLSTGANLLPQRQEAVDQVMLDSIESVPFDIKLFTEDASASEGLMPAECCVCCERFGREKVIKRTPCNHVFHEDCLARWLKVTDSCPVCRKSMRKVEDPEWGPSEECAPTSPTSPASDGESFENT</sequence>
<evidence type="ECO:0000256" key="1">
    <source>
        <dbReference type="ARBA" id="ARBA00022723"/>
    </source>
</evidence>
<dbReference type="Gene3D" id="3.30.40.10">
    <property type="entry name" value="Zinc/RING finger domain, C3HC4 (zinc finger)"/>
    <property type="match status" value="1"/>
</dbReference>
<gene>
    <name evidence="8" type="ORF">CCMP2556_LOCUS10982</name>
</gene>
<name>A0ABP0JEI2_9DINO</name>
<evidence type="ECO:0000256" key="4">
    <source>
        <dbReference type="PROSITE-ProRule" id="PRU00175"/>
    </source>
</evidence>
<keyword evidence="6" id="KW-0812">Transmembrane</keyword>
<keyword evidence="2 4" id="KW-0863">Zinc-finger</keyword>
<feature type="region of interest" description="Disordered" evidence="5">
    <location>
        <begin position="339"/>
        <end position="369"/>
    </location>
</feature>
<reference evidence="8 9" key="1">
    <citation type="submission" date="2024-02" db="EMBL/GenBank/DDBJ databases">
        <authorList>
            <person name="Chen Y."/>
            <person name="Shah S."/>
            <person name="Dougan E. K."/>
            <person name="Thang M."/>
            <person name="Chan C."/>
        </authorList>
    </citation>
    <scope>NUCLEOTIDE SEQUENCE [LARGE SCALE GENOMIC DNA]</scope>
</reference>
<keyword evidence="6" id="KW-0472">Membrane</keyword>
<keyword evidence="1" id="KW-0479">Metal-binding</keyword>
<feature type="domain" description="RING-type" evidence="7">
    <location>
        <begin position="293"/>
        <end position="334"/>
    </location>
</feature>